<proteinExistence type="predicted"/>
<accession>A0A4Y2N8A9</accession>
<comment type="caution">
    <text evidence="1">The sequence shown here is derived from an EMBL/GenBank/DDBJ whole genome shotgun (WGS) entry which is preliminary data.</text>
</comment>
<keyword evidence="2" id="KW-1185">Reference proteome</keyword>
<reference evidence="1 2" key="1">
    <citation type="journal article" date="2019" name="Sci. Rep.">
        <title>Orb-weaving spider Araneus ventricosus genome elucidates the spidroin gene catalogue.</title>
        <authorList>
            <person name="Kono N."/>
            <person name="Nakamura H."/>
            <person name="Ohtoshi R."/>
            <person name="Moran D.A.P."/>
            <person name="Shinohara A."/>
            <person name="Yoshida Y."/>
            <person name="Fujiwara M."/>
            <person name="Mori M."/>
            <person name="Tomita M."/>
            <person name="Arakawa K."/>
        </authorList>
    </citation>
    <scope>NUCLEOTIDE SEQUENCE [LARGE SCALE GENOMIC DNA]</scope>
</reference>
<sequence>MTVYFLVDIRTIQPPASDSLLNMILCFGLEINLIPMNGVGNMTDRFLVPIRTTQSPASGSPLNMIFSSSNKGCGSACGYRKLGLNCSIACANCHGQSCLNAAPIEEIPE</sequence>
<dbReference type="EMBL" id="BGPR01008522">
    <property type="protein sequence ID" value="GBN34367.1"/>
    <property type="molecule type" value="Genomic_DNA"/>
</dbReference>
<dbReference type="Proteomes" id="UP000499080">
    <property type="component" value="Unassembled WGS sequence"/>
</dbReference>
<evidence type="ECO:0000313" key="1">
    <source>
        <dbReference type="EMBL" id="GBN34367.1"/>
    </source>
</evidence>
<name>A0A4Y2N8A9_ARAVE</name>
<organism evidence="1 2">
    <name type="scientific">Araneus ventricosus</name>
    <name type="common">Orbweaver spider</name>
    <name type="synonym">Epeira ventricosa</name>
    <dbReference type="NCBI Taxonomy" id="182803"/>
    <lineage>
        <taxon>Eukaryota</taxon>
        <taxon>Metazoa</taxon>
        <taxon>Ecdysozoa</taxon>
        <taxon>Arthropoda</taxon>
        <taxon>Chelicerata</taxon>
        <taxon>Arachnida</taxon>
        <taxon>Araneae</taxon>
        <taxon>Araneomorphae</taxon>
        <taxon>Entelegynae</taxon>
        <taxon>Araneoidea</taxon>
        <taxon>Araneidae</taxon>
        <taxon>Araneus</taxon>
    </lineage>
</organism>
<dbReference type="AlphaFoldDB" id="A0A4Y2N8A9"/>
<dbReference type="OrthoDB" id="8195485at2759"/>
<evidence type="ECO:0000313" key="2">
    <source>
        <dbReference type="Proteomes" id="UP000499080"/>
    </source>
</evidence>
<protein>
    <submittedName>
        <fullName evidence="1">Uncharacterized protein</fullName>
    </submittedName>
</protein>
<gene>
    <name evidence="1" type="ORF">AVEN_57896_1</name>
</gene>